<dbReference type="AlphaFoldDB" id="B7PR74"/>
<sequence>HYFWKNRSASSDANAPTSERAAFFRPASPTFFFFFFFFSRFKWTAVVKYHKNISHYRKGANNNGVPRKQTPSWAHSDVRCLSRAKNGICPSSSCATTTLAVGPLESRSATVLLFYLLNISLLSPFAEK</sequence>
<proteinExistence type="predicted"/>
<feature type="transmembrane region" description="Helical" evidence="1">
    <location>
        <begin position="22"/>
        <end position="41"/>
    </location>
</feature>
<keyword evidence="4" id="KW-1185">Reference proteome</keyword>
<name>B7PR74_IXOSC</name>
<feature type="non-terminal residue" evidence="2">
    <location>
        <position position="128"/>
    </location>
</feature>
<dbReference type="EMBL" id="ABJB010541849">
    <property type="status" value="NOT_ANNOTATED_CDS"/>
    <property type="molecule type" value="Genomic_DNA"/>
</dbReference>
<reference evidence="3" key="2">
    <citation type="submission" date="2020-05" db="UniProtKB">
        <authorList>
            <consortium name="EnsemblMetazoa"/>
        </authorList>
    </citation>
    <scope>IDENTIFICATION</scope>
    <source>
        <strain evidence="3">wikel</strain>
    </source>
</reference>
<evidence type="ECO:0000313" key="3">
    <source>
        <dbReference type="EnsemblMetazoa" id="ISCW019113-PA"/>
    </source>
</evidence>
<reference evidence="2 4" key="1">
    <citation type="submission" date="2008-03" db="EMBL/GenBank/DDBJ databases">
        <title>Annotation of Ixodes scapularis.</title>
        <authorList>
            <consortium name="Ixodes scapularis Genome Project Consortium"/>
            <person name="Caler E."/>
            <person name="Hannick L.I."/>
            <person name="Bidwell S."/>
            <person name="Joardar V."/>
            <person name="Thiagarajan M."/>
            <person name="Amedeo P."/>
            <person name="Galinsky K.J."/>
            <person name="Schobel S."/>
            <person name="Inman J."/>
            <person name="Hostetler J."/>
            <person name="Miller J."/>
            <person name="Hammond M."/>
            <person name="Megy K."/>
            <person name="Lawson D."/>
            <person name="Kodira C."/>
            <person name="Sutton G."/>
            <person name="Meyer J."/>
            <person name="Hill C.A."/>
            <person name="Birren B."/>
            <person name="Nene V."/>
            <person name="Collins F."/>
            <person name="Alarcon-Chaidez F."/>
            <person name="Wikel S."/>
            <person name="Strausberg R."/>
        </authorList>
    </citation>
    <scope>NUCLEOTIDE SEQUENCE [LARGE SCALE GENOMIC DNA]</scope>
    <source>
        <strain evidence="4">Wikel</strain>
        <strain evidence="2">Wikel colony</strain>
    </source>
</reference>
<gene>
    <name evidence="2" type="ORF">IscW_ISCW019113</name>
</gene>
<feature type="non-terminal residue" evidence="2">
    <location>
        <position position="1"/>
    </location>
</feature>
<dbReference type="VEuPathDB" id="VectorBase:ISCI019113"/>
<dbReference type="InParanoid" id="B7PR74"/>
<evidence type="ECO:0000313" key="4">
    <source>
        <dbReference type="Proteomes" id="UP000001555"/>
    </source>
</evidence>
<keyword evidence="1" id="KW-1133">Transmembrane helix</keyword>
<dbReference type="VEuPathDB" id="VectorBase:ISCW019113"/>
<organism>
    <name type="scientific">Ixodes scapularis</name>
    <name type="common">Black-legged tick</name>
    <name type="synonym">Deer tick</name>
    <dbReference type="NCBI Taxonomy" id="6945"/>
    <lineage>
        <taxon>Eukaryota</taxon>
        <taxon>Metazoa</taxon>
        <taxon>Ecdysozoa</taxon>
        <taxon>Arthropoda</taxon>
        <taxon>Chelicerata</taxon>
        <taxon>Arachnida</taxon>
        <taxon>Acari</taxon>
        <taxon>Parasitiformes</taxon>
        <taxon>Ixodida</taxon>
        <taxon>Ixodoidea</taxon>
        <taxon>Ixodidae</taxon>
        <taxon>Ixodinae</taxon>
        <taxon>Ixodes</taxon>
    </lineage>
</organism>
<dbReference type="EnsemblMetazoa" id="ISCW019113-RA">
    <property type="protein sequence ID" value="ISCW019113-PA"/>
    <property type="gene ID" value="ISCW019113"/>
</dbReference>
<dbReference type="Proteomes" id="UP000001555">
    <property type="component" value="Unassembled WGS sequence"/>
</dbReference>
<dbReference type="EMBL" id="DS770988">
    <property type="protein sequence ID" value="EEC09096.1"/>
    <property type="molecule type" value="Genomic_DNA"/>
</dbReference>
<keyword evidence="1" id="KW-0812">Transmembrane</keyword>
<dbReference type="HOGENOM" id="CLU_1965030_0_0_1"/>
<keyword evidence="1" id="KW-0472">Membrane</keyword>
<evidence type="ECO:0000256" key="1">
    <source>
        <dbReference type="SAM" id="Phobius"/>
    </source>
</evidence>
<dbReference type="PaxDb" id="6945-B7PR74"/>
<protein>
    <submittedName>
        <fullName evidence="2 3">Uncharacterized protein</fullName>
    </submittedName>
</protein>
<evidence type="ECO:0000313" key="2">
    <source>
        <dbReference type="EMBL" id="EEC09096.1"/>
    </source>
</evidence>
<accession>B7PR74</accession>